<comment type="cofactor">
    <cofactor evidence="5">
        <name>1D-myo-inositol hexakisphosphate</name>
        <dbReference type="ChEBI" id="CHEBI:58130"/>
    </cofactor>
</comment>
<comment type="similarity">
    <text evidence="7">Belongs to the ADAT1 family.</text>
</comment>
<evidence type="ECO:0000256" key="1">
    <source>
        <dbReference type="ARBA" id="ARBA00022694"/>
    </source>
</evidence>
<keyword evidence="3" id="KW-0378">Hydrolase</keyword>
<dbReference type="PhylomeDB" id="T1IZ90"/>
<dbReference type="eggNOG" id="KOG2777">
    <property type="taxonomic scope" value="Eukaryota"/>
</dbReference>
<dbReference type="EnsemblMetazoa" id="SMAR006562-RA">
    <property type="protein sequence ID" value="SMAR006562-PA"/>
    <property type="gene ID" value="SMAR006562"/>
</dbReference>
<evidence type="ECO:0000256" key="2">
    <source>
        <dbReference type="ARBA" id="ARBA00022723"/>
    </source>
</evidence>
<dbReference type="GO" id="GO:0043829">
    <property type="term" value="F:tRNA-specific adenosine-37 deaminase activity"/>
    <property type="evidence" value="ECO:0007669"/>
    <property type="project" value="UniProtKB-EC"/>
</dbReference>
<proteinExistence type="inferred from homology"/>
<feature type="domain" description="A to I editase" evidence="13">
    <location>
        <begin position="59"/>
        <end position="386"/>
    </location>
</feature>
<evidence type="ECO:0000256" key="12">
    <source>
        <dbReference type="SAM" id="MobiDB-lite"/>
    </source>
</evidence>
<protein>
    <recommendedName>
        <fullName evidence="9">tRNA-specific adenosine deaminase 1</fullName>
        <ecNumber evidence="8">3.5.4.34</ecNumber>
    </recommendedName>
    <alternativeName>
        <fullName evidence="10">tRNA-specific adenosine-37 deaminase</fullName>
    </alternativeName>
</protein>
<accession>T1IZ90</accession>
<evidence type="ECO:0000313" key="14">
    <source>
        <dbReference type="EnsemblMetazoa" id="SMAR006562-PA"/>
    </source>
</evidence>
<keyword evidence="4" id="KW-0862">Zinc</keyword>
<evidence type="ECO:0000256" key="9">
    <source>
        <dbReference type="ARBA" id="ARBA00040502"/>
    </source>
</evidence>
<dbReference type="PANTHER" id="PTHR46516">
    <property type="entry name" value="TRNA-SPECIFIC ADENOSINE DEAMINASE 1"/>
    <property type="match status" value="1"/>
</dbReference>
<dbReference type="EMBL" id="AFFK01020413">
    <property type="status" value="NOT_ANNOTATED_CDS"/>
    <property type="molecule type" value="Genomic_DNA"/>
</dbReference>
<evidence type="ECO:0000256" key="4">
    <source>
        <dbReference type="ARBA" id="ARBA00022833"/>
    </source>
</evidence>
<dbReference type="EC" id="3.5.4.34" evidence="8"/>
<keyword evidence="1" id="KW-0819">tRNA processing</keyword>
<dbReference type="AlphaFoldDB" id="T1IZ90"/>
<sequence>MVEIGDDEFGNRVGKLCFSYYDKLVKTGKPQKGKEWTHFAAILVTKQKDDGDQDLEIVSMATGTKCVGISGRNMNGYVLHDSHAEVLARRAFLRYLYFEICQAARYDSSDVLNYSRLTGTCSLKPNVNFHMFVSHTPCGDASIFPKTPATDNEIGIVIDDDGNNDTSDPKPKRQKLHTTNDQDVEDIQRTGAKCLPTGPQDLHLPGVNYHITKLIRLKPGRGEPTRSLSCSDKIAKCPFSKTALHRAIIERIKDVSNLPPDYRVNTPDLVQSTCVFADGRFTTSLTNVLPCPSGTVIWSAVPETSIEVTVQGKKQGVTKKAGLTDKAACSVCKKKLLDQFHVTRLTINKLKSESLKLENQRTYYDWKTSAVYYQKAKTQLQNAMKDWPPSLS</sequence>
<comment type="catalytic activity">
    <reaction evidence="11">
        <text>adenosine(37) in tRNA(Ala) + H2O + H(+) = inosine(37) in tRNA(Ala) + NH4(+)</text>
        <dbReference type="Rhea" id="RHEA:50968"/>
        <dbReference type="Rhea" id="RHEA-COMP:12855"/>
        <dbReference type="Rhea" id="RHEA-COMP:12856"/>
        <dbReference type="ChEBI" id="CHEBI:15377"/>
        <dbReference type="ChEBI" id="CHEBI:15378"/>
        <dbReference type="ChEBI" id="CHEBI:28938"/>
        <dbReference type="ChEBI" id="CHEBI:74411"/>
        <dbReference type="ChEBI" id="CHEBI:82852"/>
        <dbReference type="EC" id="3.5.4.34"/>
    </reaction>
</comment>
<evidence type="ECO:0000313" key="15">
    <source>
        <dbReference type="Proteomes" id="UP000014500"/>
    </source>
</evidence>
<feature type="region of interest" description="Disordered" evidence="12">
    <location>
        <begin position="158"/>
        <end position="180"/>
    </location>
</feature>
<dbReference type="PROSITE" id="PS50141">
    <property type="entry name" value="A_DEAMIN_EDITASE"/>
    <property type="match status" value="1"/>
</dbReference>
<dbReference type="OMA" id="YQLAWRQ"/>
<name>T1IZ90_STRMM</name>
<evidence type="ECO:0000256" key="3">
    <source>
        <dbReference type="ARBA" id="ARBA00022801"/>
    </source>
</evidence>
<evidence type="ECO:0000259" key="13">
    <source>
        <dbReference type="PROSITE" id="PS50141"/>
    </source>
</evidence>
<dbReference type="STRING" id="126957.T1IZ90"/>
<dbReference type="InterPro" id="IPR002466">
    <property type="entry name" value="A_deamin"/>
</dbReference>
<organism evidence="14 15">
    <name type="scientific">Strigamia maritima</name>
    <name type="common">European centipede</name>
    <name type="synonym">Geophilus maritimus</name>
    <dbReference type="NCBI Taxonomy" id="126957"/>
    <lineage>
        <taxon>Eukaryota</taxon>
        <taxon>Metazoa</taxon>
        <taxon>Ecdysozoa</taxon>
        <taxon>Arthropoda</taxon>
        <taxon>Myriapoda</taxon>
        <taxon>Chilopoda</taxon>
        <taxon>Pleurostigmophora</taxon>
        <taxon>Geophilomorpha</taxon>
        <taxon>Linotaeniidae</taxon>
        <taxon>Strigamia</taxon>
    </lineage>
</organism>
<dbReference type="Pfam" id="PF02137">
    <property type="entry name" value="A_deamin"/>
    <property type="match status" value="1"/>
</dbReference>
<keyword evidence="2" id="KW-0479">Metal-binding</keyword>
<dbReference type="GO" id="GO:0003723">
    <property type="term" value="F:RNA binding"/>
    <property type="evidence" value="ECO:0007669"/>
    <property type="project" value="InterPro"/>
</dbReference>
<dbReference type="GO" id="GO:0046872">
    <property type="term" value="F:metal ion binding"/>
    <property type="evidence" value="ECO:0007669"/>
    <property type="project" value="UniProtKB-KW"/>
</dbReference>
<evidence type="ECO:0000256" key="6">
    <source>
        <dbReference type="ARBA" id="ARBA00037784"/>
    </source>
</evidence>
<evidence type="ECO:0000256" key="11">
    <source>
        <dbReference type="ARBA" id="ARBA00047635"/>
    </source>
</evidence>
<evidence type="ECO:0000256" key="8">
    <source>
        <dbReference type="ARBA" id="ARBA00038940"/>
    </source>
</evidence>
<reference evidence="15" key="1">
    <citation type="submission" date="2011-05" db="EMBL/GenBank/DDBJ databases">
        <authorList>
            <person name="Richards S.R."/>
            <person name="Qu J."/>
            <person name="Jiang H."/>
            <person name="Jhangiani S.N."/>
            <person name="Agravi P."/>
            <person name="Goodspeed R."/>
            <person name="Gross S."/>
            <person name="Mandapat C."/>
            <person name="Jackson L."/>
            <person name="Mathew T."/>
            <person name="Pu L."/>
            <person name="Thornton R."/>
            <person name="Saada N."/>
            <person name="Wilczek-Boney K.B."/>
            <person name="Lee S."/>
            <person name="Kovar C."/>
            <person name="Wu Y."/>
            <person name="Scherer S.E."/>
            <person name="Worley K.C."/>
            <person name="Muzny D.M."/>
            <person name="Gibbs R."/>
        </authorList>
    </citation>
    <scope>NUCLEOTIDE SEQUENCE</scope>
    <source>
        <strain evidence="15">Brora</strain>
    </source>
</reference>
<dbReference type="HOGENOM" id="CLU_005382_5_1_1"/>
<dbReference type="SMART" id="SM00552">
    <property type="entry name" value="ADEAMc"/>
    <property type="match status" value="1"/>
</dbReference>
<dbReference type="Proteomes" id="UP000014500">
    <property type="component" value="Unassembled WGS sequence"/>
</dbReference>
<evidence type="ECO:0000256" key="5">
    <source>
        <dbReference type="ARBA" id="ARBA00037026"/>
    </source>
</evidence>
<keyword evidence="15" id="KW-1185">Reference proteome</keyword>
<dbReference type="PANTHER" id="PTHR46516:SF1">
    <property type="entry name" value="TRNA-SPECIFIC ADENOSINE DEAMINASE 1"/>
    <property type="match status" value="1"/>
</dbReference>
<evidence type="ECO:0000256" key="7">
    <source>
        <dbReference type="ARBA" id="ARBA00038326"/>
    </source>
</evidence>
<evidence type="ECO:0000256" key="10">
    <source>
        <dbReference type="ARBA" id="ARBA00041760"/>
    </source>
</evidence>
<reference evidence="14" key="2">
    <citation type="submission" date="2015-02" db="UniProtKB">
        <authorList>
            <consortium name="EnsemblMetazoa"/>
        </authorList>
    </citation>
    <scope>IDENTIFICATION</scope>
</reference>
<comment type="function">
    <text evidence="6">Specifically deaminates adenosine-37 to inosine in tRNA-Ala.</text>
</comment>
<dbReference type="GO" id="GO:0008033">
    <property type="term" value="P:tRNA processing"/>
    <property type="evidence" value="ECO:0007669"/>
    <property type="project" value="UniProtKB-KW"/>
</dbReference>